<dbReference type="EMBL" id="CP019706">
    <property type="protein sequence ID" value="ARJ42896.1"/>
    <property type="molecule type" value="Genomic_DNA"/>
</dbReference>
<dbReference type="AlphaFoldDB" id="A0A1W6B726"/>
<gene>
    <name evidence="1" type="ORF">B1H58_13255</name>
</gene>
<evidence type="ECO:0008006" key="3">
    <source>
        <dbReference type="Google" id="ProtNLM"/>
    </source>
</evidence>
<proteinExistence type="predicted"/>
<evidence type="ECO:0000313" key="1">
    <source>
        <dbReference type="EMBL" id="ARJ42896.1"/>
    </source>
</evidence>
<dbReference type="Proteomes" id="UP000192900">
    <property type="component" value="Chromosome"/>
</dbReference>
<name>A0A1W6B726_9GAMM</name>
<dbReference type="KEGG" id="palh:B1H58_13255"/>
<evidence type="ECO:0000313" key="2">
    <source>
        <dbReference type="Proteomes" id="UP000192900"/>
    </source>
</evidence>
<organism evidence="1 2">
    <name type="scientific">Pantoea alhagi</name>
    <dbReference type="NCBI Taxonomy" id="1891675"/>
    <lineage>
        <taxon>Bacteria</taxon>
        <taxon>Pseudomonadati</taxon>
        <taxon>Pseudomonadota</taxon>
        <taxon>Gammaproteobacteria</taxon>
        <taxon>Enterobacterales</taxon>
        <taxon>Erwiniaceae</taxon>
        <taxon>Pantoea</taxon>
    </lineage>
</organism>
<reference evidence="1 2" key="1">
    <citation type="submission" date="2017-02" db="EMBL/GenBank/DDBJ databases">
        <title>Complete genome sequence of the drought resistance-promoting endophyte Pantoea alhagi LTYR-11Z.</title>
        <authorList>
            <person name="Zhang L."/>
        </authorList>
    </citation>
    <scope>NUCLEOTIDE SEQUENCE [LARGE SCALE GENOMIC DNA]</scope>
    <source>
        <strain evidence="1 2">LTYR-11Z</strain>
    </source>
</reference>
<dbReference type="STRING" id="1891675.B1H58_13255"/>
<sequence>MPVIATFKTDWFRVITDITRCGVPIHEIARELDVSKSAVIGWKQGAEPGHSKGEALIEFWRSVTHLSRERLPVNIVSRRFVYGRK</sequence>
<accession>A0A1W6B726</accession>
<keyword evidence="2" id="KW-1185">Reference proteome</keyword>
<protein>
    <recommendedName>
        <fullName evidence="3">Transcriptional regulator</fullName>
    </recommendedName>
</protein>